<feature type="compositionally biased region" description="Basic and acidic residues" evidence="1">
    <location>
        <begin position="81"/>
        <end position="110"/>
    </location>
</feature>
<feature type="compositionally biased region" description="Basic residues" evidence="1">
    <location>
        <begin position="30"/>
        <end position="43"/>
    </location>
</feature>
<gene>
    <name evidence="3" type="primary">LOC116291814</name>
</gene>
<evidence type="ECO:0000256" key="1">
    <source>
        <dbReference type="SAM" id="MobiDB-lite"/>
    </source>
</evidence>
<keyword evidence="2" id="KW-1185">Reference proteome</keyword>
<feature type="compositionally biased region" description="Low complexity" evidence="1">
    <location>
        <begin position="271"/>
        <end position="281"/>
    </location>
</feature>
<dbReference type="InParanoid" id="A0A6P8HEN8"/>
<evidence type="ECO:0000313" key="2">
    <source>
        <dbReference type="Proteomes" id="UP000515163"/>
    </source>
</evidence>
<accession>A0A6P8HEN8</accession>
<feature type="region of interest" description="Disordered" evidence="1">
    <location>
        <begin position="247"/>
        <end position="281"/>
    </location>
</feature>
<dbReference type="Proteomes" id="UP000515163">
    <property type="component" value="Unplaced"/>
</dbReference>
<dbReference type="GeneID" id="116291814"/>
<protein>
    <submittedName>
        <fullName evidence="3">Uncharacterized protein LOC116291814</fullName>
    </submittedName>
</protein>
<organism evidence="2 3">
    <name type="scientific">Actinia tenebrosa</name>
    <name type="common">Australian red waratah sea anemone</name>
    <dbReference type="NCBI Taxonomy" id="6105"/>
    <lineage>
        <taxon>Eukaryota</taxon>
        <taxon>Metazoa</taxon>
        <taxon>Cnidaria</taxon>
        <taxon>Anthozoa</taxon>
        <taxon>Hexacorallia</taxon>
        <taxon>Actiniaria</taxon>
        <taxon>Actiniidae</taxon>
        <taxon>Actinia</taxon>
    </lineage>
</organism>
<feature type="region of interest" description="Disordered" evidence="1">
    <location>
        <begin position="81"/>
        <end position="125"/>
    </location>
</feature>
<reference evidence="3" key="1">
    <citation type="submission" date="2025-08" db="UniProtKB">
        <authorList>
            <consortium name="RefSeq"/>
        </authorList>
    </citation>
    <scope>IDENTIFICATION</scope>
    <source>
        <tissue evidence="3">Tentacle</tissue>
    </source>
</reference>
<feature type="region of interest" description="Disordered" evidence="1">
    <location>
        <begin position="1"/>
        <end position="20"/>
    </location>
</feature>
<dbReference type="KEGG" id="aten:116291814"/>
<name>A0A6P8HEN8_ACTTE</name>
<dbReference type="RefSeq" id="XP_031554889.1">
    <property type="nucleotide sequence ID" value="XM_031699029.1"/>
</dbReference>
<sequence>MFGNQGSDQGCGKWLTTKNTRRIAQSLKQKNARGTRKGRKKQSVIKTDHLPGVVTSISSTPMSPRLIEMLSRVKQAKVERFFKPAGSKDQENKKSESEERNDDGLGKKDVLQSYTTPISKRRHKMTTDQDELQLWGDDGITSSERLQNETDKLNISGVLPIEVSKPCSSADDDLHGLHQFNTTTTNQYEPFINSSQDDVIKSPVSKKLKSMTAESPTCPLSLFPSSFNNDDEKDSDSFHYTQWVDEQKRKSKELQDNSPGISEKGTELWANSGGSSLSGSSNLNKKYDQDIFDEINSDTESQFRFSQWALEQKSKCKKLQNDSHDEVLSEPRSKDWTVSLSKKFKQCKSSNHLQSDMNWTESNFQYTEWVKEQRTKSKEIQNLLPESKELRQTCHRIRNESLDENDVCIPESEVFEGVELGSQCGWEYEKNDYKEDKSENARNRDHLKNSNMNPFSREALIDVPNEVMCDNGACSKTERKHLRELYQKDIENEESYMTSPTQESEYFWYTEWTKNQRQICKQIQKDPELPSFQHDF</sequence>
<dbReference type="AlphaFoldDB" id="A0A6P8HEN8"/>
<evidence type="ECO:0000313" key="3">
    <source>
        <dbReference type="RefSeq" id="XP_031554889.1"/>
    </source>
</evidence>
<feature type="region of interest" description="Disordered" evidence="1">
    <location>
        <begin position="26"/>
        <end position="49"/>
    </location>
</feature>
<proteinExistence type="predicted"/>
<dbReference type="OrthoDB" id="5963329at2759"/>